<dbReference type="Gene3D" id="1.10.3210.10">
    <property type="entry name" value="Hypothetical protein af1432"/>
    <property type="match status" value="1"/>
</dbReference>
<comment type="caution">
    <text evidence="2">The sequence shown here is derived from an EMBL/GenBank/DDBJ whole genome shotgun (WGS) entry which is preliminary data.</text>
</comment>
<keyword evidence="1" id="KW-0732">Signal</keyword>
<sequence>MHMNPFPAIFAILHIVTHVHATHPAGRYPTRTIAGVSVIDTPLVRAAHDLARDHGDVHIYRHVMRSWLFGAIMIGRNETLSKTIDLEVHAVSVLLHDLGWDRTSNSPFVSPDRRFEVDGAIAARSFIRNHRDGARWEERRVQLVWDAIALHTEPRIAWFKEPDVAAVQKGVGMDFEGPGFGVTSEEYNAVVGEFPKQGFRNSLNQTMIWLCQTKPRSTYDNFIQPWGDRYVQGYRADGNEQVFDTIFLNLP</sequence>
<reference evidence="2" key="2">
    <citation type="submission" date="2023-06" db="EMBL/GenBank/DDBJ databases">
        <authorList>
            <consortium name="Lawrence Berkeley National Laboratory"/>
            <person name="Mondo S.J."/>
            <person name="Hensen N."/>
            <person name="Bonometti L."/>
            <person name="Westerberg I."/>
            <person name="Brannstrom I.O."/>
            <person name="Guillou S."/>
            <person name="Cros-Aarteil S."/>
            <person name="Calhoun S."/>
            <person name="Haridas S."/>
            <person name="Kuo A."/>
            <person name="Pangilinan J."/>
            <person name="Riley R."/>
            <person name="Labutti K."/>
            <person name="Andreopoulos B."/>
            <person name="Lipzen A."/>
            <person name="Chen C."/>
            <person name="Yanf M."/>
            <person name="Daum C."/>
            <person name="Ng V."/>
            <person name="Clum A."/>
            <person name="Steindorff A."/>
            <person name="Ohm R."/>
            <person name="Martin F."/>
            <person name="Silar P."/>
            <person name="Natvig D."/>
            <person name="Lalanne C."/>
            <person name="Gautier V."/>
            <person name="Ament-Velasquez S.L."/>
            <person name="Kruys A."/>
            <person name="Hutchinson M.I."/>
            <person name="Powell A.J."/>
            <person name="Barry K."/>
            <person name="Miller A.N."/>
            <person name="Grigoriev I.V."/>
            <person name="Debuchy R."/>
            <person name="Gladieux P."/>
            <person name="Thoren M.H."/>
            <person name="Johannesson H."/>
        </authorList>
    </citation>
    <scope>NUCLEOTIDE SEQUENCE</scope>
    <source>
        <strain evidence="2">PSN324</strain>
    </source>
</reference>
<dbReference type="PANTHER" id="PTHR35569:SF1">
    <property type="entry name" value="CYANAMIDE HYDRATASE DDI2-RELATED"/>
    <property type="match status" value="1"/>
</dbReference>
<name>A0AAV9HI94_9PEZI</name>
<proteinExistence type="predicted"/>
<keyword evidence="3" id="KW-1185">Reference proteome</keyword>
<reference evidence="2" key="1">
    <citation type="journal article" date="2023" name="Mol. Phylogenet. Evol.">
        <title>Genome-scale phylogeny and comparative genomics of the fungal order Sordariales.</title>
        <authorList>
            <person name="Hensen N."/>
            <person name="Bonometti L."/>
            <person name="Westerberg I."/>
            <person name="Brannstrom I.O."/>
            <person name="Guillou S."/>
            <person name="Cros-Aarteil S."/>
            <person name="Calhoun S."/>
            <person name="Haridas S."/>
            <person name="Kuo A."/>
            <person name="Mondo S."/>
            <person name="Pangilinan J."/>
            <person name="Riley R."/>
            <person name="LaButti K."/>
            <person name="Andreopoulos B."/>
            <person name="Lipzen A."/>
            <person name="Chen C."/>
            <person name="Yan M."/>
            <person name="Daum C."/>
            <person name="Ng V."/>
            <person name="Clum A."/>
            <person name="Steindorff A."/>
            <person name="Ohm R.A."/>
            <person name="Martin F."/>
            <person name="Silar P."/>
            <person name="Natvig D.O."/>
            <person name="Lalanne C."/>
            <person name="Gautier V."/>
            <person name="Ament-Velasquez S.L."/>
            <person name="Kruys A."/>
            <person name="Hutchinson M.I."/>
            <person name="Powell A.J."/>
            <person name="Barry K."/>
            <person name="Miller A.N."/>
            <person name="Grigoriev I.V."/>
            <person name="Debuchy R."/>
            <person name="Gladieux P."/>
            <person name="Hiltunen Thoren M."/>
            <person name="Johannesson H."/>
        </authorList>
    </citation>
    <scope>NUCLEOTIDE SEQUENCE</scope>
    <source>
        <strain evidence="2">PSN324</strain>
    </source>
</reference>
<feature type="chain" id="PRO_5043676056" description="HD domain-containing protein" evidence="1">
    <location>
        <begin position="22"/>
        <end position="251"/>
    </location>
</feature>
<dbReference type="AlphaFoldDB" id="A0AAV9HI94"/>
<evidence type="ECO:0000313" key="3">
    <source>
        <dbReference type="Proteomes" id="UP001321749"/>
    </source>
</evidence>
<feature type="signal peptide" evidence="1">
    <location>
        <begin position="1"/>
        <end position="21"/>
    </location>
</feature>
<dbReference type="SUPFAM" id="SSF109604">
    <property type="entry name" value="HD-domain/PDEase-like"/>
    <property type="match status" value="1"/>
</dbReference>
<organism evidence="2 3">
    <name type="scientific">Cladorrhinum samala</name>
    <dbReference type="NCBI Taxonomy" id="585594"/>
    <lineage>
        <taxon>Eukaryota</taxon>
        <taxon>Fungi</taxon>
        <taxon>Dikarya</taxon>
        <taxon>Ascomycota</taxon>
        <taxon>Pezizomycotina</taxon>
        <taxon>Sordariomycetes</taxon>
        <taxon>Sordariomycetidae</taxon>
        <taxon>Sordariales</taxon>
        <taxon>Podosporaceae</taxon>
        <taxon>Cladorrhinum</taxon>
    </lineage>
</organism>
<dbReference type="EMBL" id="MU865012">
    <property type="protein sequence ID" value="KAK4460429.1"/>
    <property type="molecule type" value="Genomic_DNA"/>
</dbReference>
<gene>
    <name evidence="2" type="ORF">QBC42DRAFT_272343</name>
</gene>
<dbReference type="Proteomes" id="UP001321749">
    <property type="component" value="Unassembled WGS sequence"/>
</dbReference>
<evidence type="ECO:0000256" key="1">
    <source>
        <dbReference type="SAM" id="SignalP"/>
    </source>
</evidence>
<dbReference type="PANTHER" id="PTHR35569">
    <property type="entry name" value="CYANAMIDE HYDRATASE DDI2-RELATED"/>
    <property type="match status" value="1"/>
</dbReference>
<accession>A0AAV9HI94</accession>
<protein>
    <recommendedName>
        <fullName evidence="4">HD domain-containing protein</fullName>
    </recommendedName>
</protein>
<evidence type="ECO:0000313" key="2">
    <source>
        <dbReference type="EMBL" id="KAK4460429.1"/>
    </source>
</evidence>
<evidence type="ECO:0008006" key="4">
    <source>
        <dbReference type="Google" id="ProtNLM"/>
    </source>
</evidence>